<name>D5VDI3_CAUST</name>
<evidence type="ECO:0000256" key="1">
    <source>
        <dbReference type="ARBA" id="ARBA00022630"/>
    </source>
</evidence>
<proteinExistence type="predicted"/>
<dbReference type="EMBL" id="CP002008">
    <property type="protein sequence ID" value="ADG10801.1"/>
    <property type="molecule type" value="Genomic_DNA"/>
</dbReference>
<dbReference type="SUPFAM" id="SSF54292">
    <property type="entry name" value="2Fe-2S ferredoxin-like"/>
    <property type="match status" value="1"/>
</dbReference>
<dbReference type="InterPro" id="IPR017927">
    <property type="entry name" value="FAD-bd_FR_type"/>
</dbReference>
<dbReference type="PANTHER" id="PTHR47354:SF1">
    <property type="entry name" value="CARNITINE MONOOXYGENASE REDUCTASE SUBUNIT"/>
    <property type="match status" value="1"/>
</dbReference>
<evidence type="ECO:0000256" key="7">
    <source>
        <dbReference type="SAM" id="MobiDB-lite"/>
    </source>
</evidence>
<dbReference type="AlphaFoldDB" id="D5VDI3"/>
<dbReference type="eggNOG" id="COG1018">
    <property type="taxonomic scope" value="Bacteria"/>
</dbReference>
<dbReference type="GO" id="GO:0046872">
    <property type="term" value="F:metal ion binding"/>
    <property type="evidence" value="ECO:0007669"/>
    <property type="project" value="UniProtKB-KW"/>
</dbReference>
<dbReference type="GO" id="GO:0016491">
    <property type="term" value="F:oxidoreductase activity"/>
    <property type="evidence" value="ECO:0007669"/>
    <property type="project" value="UniProtKB-KW"/>
</dbReference>
<keyword evidence="1" id="KW-0285">Flavoprotein</keyword>
<dbReference type="HOGENOM" id="CLU_003827_17_0_5"/>
<dbReference type="Pfam" id="PF00111">
    <property type="entry name" value="Fer2"/>
    <property type="match status" value="1"/>
</dbReference>
<dbReference type="PRINTS" id="PR00409">
    <property type="entry name" value="PHDIOXRDTASE"/>
</dbReference>
<dbReference type="CDD" id="cd06185">
    <property type="entry name" value="PDR_like"/>
    <property type="match status" value="1"/>
</dbReference>
<organism evidence="9 10">
    <name type="scientific">Caulobacter segnis (strain ATCC 21756 / DSM 7131 / JCM 7823 / NBRC 15250 / LMG 17158 / TK0059)</name>
    <name type="common">Mycoplana segnis</name>
    <dbReference type="NCBI Taxonomy" id="509190"/>
    <lineage>
        <taxon>Bacteria</taxon>
        <taxon>Pseudomonadati</taxon>
        <taxon>Pseudomonadota</taxon>
        <taxon>Alphaproteobacteria</taxon>
        <taxon>Caulobacterales</taxon>
        <taxon>Caulobacteraceae</taxon>
        <taxon>Caulobacter</taxon>
    </lineage>
</organism>
<dbReference type="InterPro" id="IPR017938">
    <property type="entry name" value="Riboflavin_synthase-like_b-brl"/>
</dbReference>
<sequence>MIKVRVASRVPVAEDIIGLDLVHADGEALPPFSAGAHVDLFLGNGMTRQYSLCNDPADQSRYRIAVLREPSSRGGSAFVHDALLKGAVLTISPPRNLFALDEDGHEHRLFAGGVGVTPILAMAYRLHALGARFILHYCARSRSRAAFLEELAAAPFAASVRLSFDDEPDTRLDLDAVLAAPSPDRRIYVCGPGGFMAFVTEGAAARGWTSGQIRREHFAAEVAPTDQNRPFDLVIASSGQVVGVAADQTAAQALEAAGVFVPLSCEQGVCGTCLTPVIEGEVEHRDAFQTDAEKAAGLAFTPCCSRAPGPAAGDRPLNPRPGYGPLPRRRRRRRGVVAKLQPKRPAVLEARPIARAGRVRW</sequence>
<dbReference type="STRING" id="509190.Cseg_2341"/>
<dbReference type="InterPro" id="IPR036010">
    <property type="entry name" value="2Fe-2S_ferredoxin-like_sf"/>
</dbReference>
<dbReference type="Gene3D" id="2.40.30.10">
    <property type="entry name" value="Translation factors"/>
    <property type="match status" value="1"/>
</dbReference>
<dbReference type="PROSITE" id="PS51384">
    <property type="entry name" value="FAD_FR"/>
    <property type="match status" value="1"/>
</dbReference>
<evidence type="ECO:0000256" key="3">
    <source>
        <dbReference type="ARBA" id="ARBA00022723"/>
    </source>
</evidence>
<dbReference type="InterPro" id="IPR050415">
    <property type="entry name" value="MRET"/>
</dbReference>
<dbReference type="KEGG" id="cse:Cseg_2341"/>
<dbReference type="RefSeq" id="WP_013079454.1">
    <property type="nucleotide sequence ID" value="NC_014100.1"/>
</dbReference>
<evidence type="ECO:0000256" key="5">
    <source>
        <dbReference type="ARBA" id="ARBA00023004"/>
    </source>
</evidence>
<evidence type="ECO:0000256" key="4">
    <source>
        <dbReference type="ARBA" id="ARBA00023002"/>
    </source>
</evidence>
<dbReference type="Proteomes" id="UP000002629">
    <property type="component" value="Chromosome"/>
</dbReference>
<evidence type="ECO:0000259" key="8">
    <source>
        <dbReference type="PROSITE" id="PS51384"/>
    </source>
</evidence>
<keyword evidence="6" id="KW-0411">Iron-sulfur</keyword>
<feature type="region of interest" description="Disordered" evidence="7">
    <location>
        <begin position="307"/>
        <end position="335"/>
    </location>
</feature>
<dbReference type="SUPFAM" id="SSF63380">
    <property type="entry name" value="Riboflavin synthase domain-like"/>
    <property type="match status" value="1"/>
</dbReference>
<dbReference type="Gene3D" id="3.40.50.80">
    <property type="entry name" value="Nucleotide-binding domain of ferredoxin-NADP reductase (FNR) module"/>
    <property type="match status" value="1"/>
</dbReference>
<reference evidence="10" key="1">
    <citation type="journal article" date="2011" name="J. Bacteriol.">
        <title>Genome sequences of eight morphologically diverse alphaproteobacteria.</title>
        <authorList>
            <consortium name="US DOE Joint Genome Institute"/>
            <person name="Brown P.J."/>
            <person name="Kysela D.T."/>
            <person name="Buechlein A."/>
            <person name="Hemmerich C."/>
            <person name="Brun Y.V."/>
        </authorList>
    </citation>
    <scope>NUCLEOTIDE SEQUENCE [LARGE SCALE GENOMIC DNA]</scope>
    <source>
        <strain evidence="10">ATCC 21756 / DSM 7131 / JCM 7823 / NBRC 15250 / LMG 17158 / TK0059</strain>
    </source>
</reference>
<dbReference type="PANTHER" id="PTHR47354">
    <property type="entry name" value="NADH OXIDOREDUCTASE HCR"/>
    <property type="match status" value="1"/>
</dbReference>
<evidence type="ECO:0000256" key="2">
    <source>
        <dbReference type="ARBA" id="ARBA00022714"/>
    </source>
</evidence>
<dbReference type="CDD" id="cd00207">
    <property type="entry name" value="fer2"/>
    <property type="match status" value="1"/>
</dbReference>
<dbReference type="InterPro" id="IPR006058">
    <property type="entry name" value="2Fe2S_fd_BS"/>
</dbReference>
<dbReference type="PROSITE" id="PS00197">
    <property type="entry name" value="2FE2S_FER_1"/>
    <property type="match status" value="1"/>
</dbReference>
<protein>
    <submittedName>
        <fullName evidence="9">Ferredoxin</fullName>
    </submittedName>
</protein>
<dbReference type="Gene3D" id="3.10.20.30">
    <property type="match status" value="1"/>
</dbReference>
<dbReference type="InterPro" id="IPR001041">
    <property type="entry name" value="2Fe-2S_ferredoxin-type"/>
</dbReference>
<dbReference type="InterPro" id="IPR012675">
    <property type="entry name" value="Beta-grasp_dom_sf"/>
</dbReference>
<keyword evidence="2" id="KW-0001">2Fe-2S</keyword>
<keyword evidence="4" id="KW-0560">Oxidoreductase</keyword>
<keyword evidence="5" id="KW-0408">Iron</keyword>
<evidence type="ECO:0000313" key="10">
    <source>
        <dbReference type="Proteomes" id="UP000002629"/>
    </source>
</evidence>
<accession>D5VDI3</accession>
<feature type="domain" description="FAD-binding FR-type" evidence="8">
    <location>
        <begin position="1"/>
        <end position="101"/>
    </location>
</feature>
<keyword evidence="3" id="KW-0479">Metal-binding</keyword>
<dbReference type="InterPro" id="IPR039261">
    <property type="entry name" value="FNR_nucleotide-bd"/>
</dbReference>
<dbReference type="SUPFAM" id="SSF52343">
    <property type="entry name" value="Ferredoxin reductase-like, C-terminal NADP-linked domain"/>
    <property type="match status" value="1"/>
</dbReference>
<dbReference type="GO" id="GO:0051537">
    <property type="term" value="F:2 iron, 2 sulfur cluster binding"/>
    <property type="evidence" value="ECO:0007669"/>
    <property type="project" value="UniProtKB-KW"/>
</dbReference>
<gene>
    <name evidence="9" type="ordered locus">Cseg_2341</name>
</gene>
<evidence type="ECO:0000313" key="9">
    <source>
        <dbReference type="EMBL" id="ADG10801.1"/>
    </source>
</evidence>
<evidence type="ECO:0000256" key="6">
    <source>
        <dbReference type="ARBA" id="ARBA00023014"/>
    </source>
</evidence>